<dbReference type="GO" id="GO:0008270">
    <property type="term" value="F:zinc ion binding"/>
    <property type="evidence" value="ECO:0007669"/>
    <property type="project" value="UniProtKB-KW"/>
</dbReference>
<dbReference type="Pfam" id="PF07496">
    <property type="entry name" value="zf-CW"/>
    <property type="match status" value="1"/>
</dbReference>
<keyword evidence="1" id="KW-0479">Metal-binding</keyword>
<keyword evidence="7" id="KW-1185">Reference proteome</keyword>
<keyword evidence="2" id="KW-0863">Zinc-finger</keyword>
<evidence type="ECO:0000313" key="6">
    <source>
        <dbReference type="EMBL" id="KAF4698493.1"/>
    </source>
</evidence>
<proteinExistence type="predicted"/>
<sequence length="252" mass="28539">ESDPFLAAGPCTYPAAPSKARSDLVLAWFERLREAPLPKGHWLLQSNRPTEGPQTTIPPLEPDALQRVCLLIHESPFDSADYPRDFLVDNAYPMWTGLIEQRLQRRSYYRGVEPLQEDLRLLARCHRYSPSEVKEGVPCVVGGLLRLCSLTDRELTHRSYQPPSSTTTEEPSLALENEMTSPPTRKRTLKIRRSSSSASVNRSSSAKDNWIQCSKCSKWRRVILSIYQRYQGETQFECSDLEGVTCADPPDG</sequence>
<feature type="domain" description="CW-type" evidence="5">
    <location>
        <begin position="204"/>
        <end position="252"/>
    </location>
</feature>
<evidence type="ECO:0000256" key="3">
    <source>
        <dbReference type="ARBA" id="ARBA00022833"/>
    </source>
</evidence>
<dbReference type="InterPro" id="IPR011124">
    <property type="entry name" value="Znf_CW"/>
</dbReference>
<evidence type="ECO:0000313" key="7">
    <source>
        <dbReference type="Proteomes" id="UP000553632"/>
    </source>
</evidence>
<feature type="region of interest" description="Disordered" evidence="4">
    <location>
        <begin position="157"/>
        <end position="201"/>
    </location>
</feature>
<gene>
    <name evidence="6" type="ORF">FOZ63_010442</name>
</gene>
<reference evidence="6 7" key="1">
    <citation type="submission" date="2020-04" db="EMBL/GenBank/DDBJ databases">
        <title>Perkinsus olseni comparative genomics.</title>
        <authorList>
            <person name="Bogema D.R."/>
        </authorList>
    </citation>
    <scope>NUCLEOTIDE SEQUENCE [LARGE SCALE GENOMIC DNA]</scope>
    <source>
        <strain evidence="6 7">ATCC PRA-207</strain>
    </source>
</reference>
<feature type="non-terminal residue" evidence="6">
    <location>
        <position position="252"/>
    </location>
</feature>
<dbReference type="Gene3D" id="3.30.40.100">
    <property type="match status" value="1"/>
</dbReference>
<feature type="non-terminal residue" evidence="6">
    <location>
        <position position="1"/>
    </location>
</feature>
<feature type="compositionally biased region" description="Basic residues" evidence="4">
    <location>
        <begin position="184"/>
        <end position="193"/>
    </location>
</feature>
<comment type="caution">
    <text evidence="6">The sequence shown here is derived from an EMBL/GenBank/DDBJ whole genome shotgun (WGS) entry which is preliminary data.</text>
</comment>
<dbReference type="AlphaFoldDB" id="A0A7J6PR31"/>
<dbReference type="EMBL" id="JABANO010038476">
    <property type="protein sequence ID" value="KAF4698493.1"/>
    <property type="molecule type" value="Genomic_DNA"/>
</dbReference>
<name>A0A7J6PR31_PEROL</name>
<dbReference type="Proteomes" id="UP000553632">
    <property type="component" value="Unassembled WGS sequence"/>
</dbReference>
<keyword evidence="3" id="KW-0862">Zinc</keyword>
<organism evidence="6 7">
    <name type="scientific">Perkinsus olseni</name>
    <name type="common">Perkinsus atlanticus</name>
    <dbReference type="NCBI Taxonomy" id="32597"/>
    <lineage>
        <taxon>Eukaryota</taxon>
        <taxon>Sar</taxon>
        <taxon>Alveolata</taxon>
        <taxon>Perkinsozoa</taxon>
        <taxon>Perkinsea</taxon>
        <taxon>Perkinsida</taxon>
        <taxon>Perkinsidae</taxon>
        <taxon>Perkinsus</taxon>
    </lineage>
</organism>
<accession>A0A7J6PR31</accession>
<feature type="compositionally biased region" description="Polar residues" evidence="4">
    <location>
        <begin position="158"/>
        <end position="170"/>
    </location>
</feature>
<evidence type="ECO:0000256" key="1">
    <source>
        <dbReference type="ARBA" id="ARBA00022723"/>
    </source>
</evidence>
<protein>
    <recommendedName>
        <fullName evidence="5">CW-type domain-containing protein</fullName>
    </recommendedName>
</protein>
<dbReference type="PROSITE" id="PS51050">
    <property type="entry name" value="ZF_CW"/>
    <property type="match status" value="1"/>
</dbReference>
<evidence type="ECO:0000256" key="4">
    <source>
        <dbReference type="SAM" id="MobiDB-lite"/>
    </source>
</evidence>
<evidence type="ECO:0000259" key="5">
    <source>
        <dbReference type="PROSITE" id="PS51050"/>
    </source>
</evidence>
<evidence type="ECO:0000256" key="2">
    <source>
        <dbReference type="ARBA" id="ARBA00022771"/>
    </source>
</evidence>